<dbReference type="OrthoDB" id="2013972at2759"/>
<dbReference type="GO" id="GO:0008168">
    <property type="term" value="F:methyltransferase activity"/>
    <property type="evidence" value="ECO:0007669"/>
    <property type="project" value="TreeGrafter"/>
</dbReference>
<gene>
    <name evidence="3" type="ORF">CU098_007049</name>
</gene>
<reference evidence="3 4" key="1">
    <citation type="journal article" date="2018" name="G3 (Bethesda)">
        <title>Phylogenetic and Phylogenomic Definition of Rhizopus Species.</title>
        <authorList>
            <person name="Gryganskyi A.P."/>
            <person name="Golan J."/>
            <person name="Dolatabadi S."/>
            <person name="Mondo S."/>
            <person name="Robb S."/>
            <person name="Idnurm A."/>
            <person name="Muszewska A."/>
            <person name="Steczkiewicz K."/>
            <person name="Masonjones S."/>
            <person name="Liao H.L."/>
            <person name="Gajdeczka M.T."/>
            <person name="Anike F."/>
            <person name="Vuek A."/>
            <person name="Anishchenko I.M."/>
            <person name="Voigt K."/>
            <person name="de Hoog G.S."/>
            <person name="Smith M.E."/>
            <person name="Heitman J."/>
            <person name="Vilgalys R."/>
            <person name="Stajich J.E."/>
        </authorList>
    </citation>
    <scope>NUCLEOTIDE SEQUENCE [LARGE SCALE GENOMIC DNA]</scope>
    <source>
        <strain evidence="3 4">LSU 92-RS-03</strain>
    </source>
</reference>
<dbReference type="SUPFAM" id="SSF53335">
    <property type="entry name" value="S-adenosyl-L-methionine-dependent methyltransferases"/>
    <property type="match status" value="1"/>
</dbReference>
<feature type="region of interest" description="Disordered" evidence="1">
    <location>
        <begin position="248"/>
        <end position="274"/>
    </location>
</feature>
<accession>A0A367JYF9</accession>
<dbReference type="InterPro" id="IPR041698">
    <property type="entry name" value="Methyltransf_25"/>
</dbReference>
<comment type="caution">
    <text evidence="3">The sequence shown here is derived from an EMBL/GenBank/DDBJ whole genome shotgun (WGS) entry which is preliminary data.</text>
</comment>
<dbReference type="Pfam" id="PF13649">
    <property type="entry name" value="Methyltransf_25"/>
    <property type="match status" value="1"/>
</dbReference>
<dbReference type="PANTHER" id="PTHR43591">
    <property type="entry name" value="METHYLTRANSFERASE"/>
    <property type="match status" value="1"/>
</dbReference>
<dbReference type="AlphaFoldDB" id="A0A367JYF9"/>
<dbReference type="Gene3D" id="3.40.50.150">
    <property type="entry name" value="Vaccinia Virus protein VP39"/>
    <property type="match status" value="1"/>
</dbReference>
<dbReference type="EMBL" id="PJQM01002495">
    <property type="protein sequence ID" value="RCH94929.1"/>
    <property type="molecule type" value="Genomic_DNA"/>
</dbReference>
<protein>
    <recommendedName>
        <fullName evidence="2">Methyltransferase domain-containing protein</fullName>
    </recommendedName>
</protein>
<name>A0A367JYF9_RHIST</name>
<evidence type="ECO:0000256" key="1">
    <source>
        <dbReference type="SAM" id="MobiDB-lite"/>
    </source>
</evidence>
<dbReference type="STRING" id="4846.A0A367JYF9"/>
<dbReference type="InterPro" id="IPR029063">
    <property type="entry name" value="SAM-dependent_MTases_sf"/>
</dbReference>
<dbReference type="Proteomes" id="UP000253551">
    <property type="component" value="Unassembled WGS sequence"/>
</dbReference>
<sequence>MEEIPPPRVLDLACGNGTWMLEMATEFQNTHFYGLDISPNYPTSIKPPNALFMQYDILSPKGLPFPNNYFDFVFMRQVYTCFSRSDWTIVVEEIKRIVKPGCYVEFRDIDPILKNMGPKTHNLFEKYPEYMKERYDVDIDWAKSMYDYLQQVGEMTDMQSAVRDLRCGKSGPISHMMNNSLKSGLHSYRFFFQKNYNISPKEYDRRVNEIVDESVEYQSYFNYYACWGRKTLCDYNSPSEMLPLTNITKLDKDHRPSTSNTKNNDAPLPENDHVFGQDSVSDINEFIEGYEE</sequence>
<dbReference type="CDD" id="cd02440">
    <property type="entry name" value="AdoMet_MTases"/>
    <property type="match status" value="1"/>
</dbReference>
<organism evidence="3 4">
    <name type="scientific">Rhizopus stolonifer</name>
    <name type="common">Rhizopus nigricans</name>
    <dbReference type="NCBI Taxonomy" id="4846"/>
    <lineage>
        <taxon>Eukaryota</taxon>
        <taxon>Fungi</taxon>
        <taxon>Fungi incertae sedis</taxon>
        <taxon>Mucoromycota</taxon>
        <taxon>Mucoromycotina</taxon>
        <taxon>Mucoromycetes</taxon>
        <taxon>Mucorales</taxon>
        <taxon>Mucorineae</taxon>
        <taxon>Rhizopodaceae</taxon>
        <taxon>Rhizopus</taxon>
    </lineage>
</organism>
<proteinExistence type="predicted"/>
<dbReference type="PANTHER" id="PTHR43591:SF105">
    <property type="entry name" value="METHYLTRANSFERASE DOMAIN-CONTAINING PROTEIN-RELATED"/>
    <property type="match status" value="1"/>
</dbReference>
<keyword evidence="4" id="KW-1185">Reference proteome</keyword>
<evidence type="ECO:0000313" key="4">
    <source>
        <dbReference type="Proteomes" id="UP000253551"/>
    </source>
</evidence>
<feature type="domain" description="Methyltransferase" evidence="2">
    <location>
        <begin position="9"/>
        <end position="101"/>
    </location>
</feature>
<evidence type="ECO:0000259" key="2">
    <source>
        <dbReference type="Pfam" id="PF13649"/>
    </source>
</evidence>
<evidence type="ECO:0000313" key="3">
    <source>
        <dbReference type="EMBL" id="RCH94929.1"/>
    </source>
</evidence>